<comment type="caution">
    <text evidence="1">The sequence shown here is derived from an EMBL/GenBank/DDBJ whole genome shotgun (WGS) entry which is preliminary data.</text>
</comment>
<dbReference type="Proteomes" id="UP000004509">
    <property type="component" value="Unassembled WGS sequence"/>
</dbReference>
<sequence length="43" mass="4177">MGLITAALSAVGGGLADQWLEVVEADDMGEGIVLAKGVPGAHG</sequence>
<accession>C8PS80</accession>
<dbReference type="STRING" id="596324.TREVI0001_1246"/>
<evidence type="ECO:0000313" key="1">
    <source>
        <dbReference type="EMBL" id="EEV19750.1"/>
    </source>
</evidence>
<dbReference type="EMBL" id="ACYH01000049">
    <property type="protein sequence ID" value="EEV19750.1"/>
    <property type="molecule type" value="Genomic_DNA"/>
</dbReference>
<evidence type="ECO:0000313" key="2">
    <source>
        <dbReference type="Proteomes" id="UP000004509"/>
    </source>
</evidence>
<name>C8PS80_9SPIR</name>
<organism evidence="1 2">
    <name type="scientific">Treponema vincentii ATCC 35580</name>
    <dbReference type="NCBI Taxonomy" id="596324"/>
    <lineage>
        <taxon>Bacteria</taxon>
        <taxon>Pseudomonadati</taxon>
        <taxon>Spirochaetota</taxon>
        <taxon>Spirochaetia</taxon>
        <taxon>Spirochaetales</taxon>
        <taxon>Treponemataceae</taxon>
        <taxon>Treponema</taxon>
    </lineage>
</organism>
<dbReference type="RefSeq" id="WP_006189451.1">
    <property type="nucleotide sequence ID" value="NZ_ACYH01000049.1"/>
</dbReference>
<reference evidence="1 2" key="1">
    <citation type="submission" date="2009-07" db="EMBL/GenBank/DDBJ databases">
        <authorList>
            <person name="Madupu R."/>
            <person name="Sebastian Y."/>
            <person name="Durkin A.S."/>
            <person name="Torralba M."/>
            <person name="Methe B."/>
            <person name="Sutton G.G."/>
            <person name="Strausberg R.L."/>
            <person name="Nelson K.E."/>
        </authorList>
    </citation>
    <scope>NUCLEOTIDE SEQUENCE [LARGE SCALE GENOMIC DNA]</scope>
    <source>
        <strain evidence="1 2">ATCC 35580</strain>
    </source>
</reference>
<protein>
    <submittedName>
        <fullName evidence="1">Uncharacterized protein</fullName>
    </submittedName>
</protein>
<gene>
    <name evidence="1" type="ORF">TREVI0001_1246</name>
</gene>
<dbReference type="AlphaFoldDB" id="C8PS80"/>
<proteinExistence type="predicted"/>